<feature type="region of interest" description="Disordered" evidence="1">
    <location>
        <begin position="37"/>
        <end position="72"/>
    </location>
</feature>
<dbReference type="Proteomes" id="UP000672032">
    <property type="component" value="Chromosome 1"/>
</dbReference>
<organism evidence="2 3">
    <name type="scientific">Monilinia vaccinii-corymbosi</name>
    <dbReference type="NCBI Taxonomy" id="61207"/>
    <lineage>
        <taxon>Eukaryota</taxon>
        <taxon>Fungi</taxon>
        <taxon>Dikarya</taxon>
        <taxon>Ascomycota</taxon>
        <taxon>Pezizomycotina</taxon>
        <taxon>Leotiomycetes</taxon>
        <taxon>Helotiales</taxon>
        <taxon>Sclerotiniaceae</taxon>
        <taxon>Monilinia</taxon>
    </lineage>
</organism>
<dbReference type="AlphaFoldDB" id="A0A8A3NZJ7"/>
<dbReference type="EMBL" id="CP063405">
    <property type="protein sequence ID" value="QSZ28874.1"/>
    <property type="molecule type" value="Genomic_DNA"/>
</dbReference>
<name>A0A8A3NZJ7_9HELO</name>
<proteinExistence type="predicted"/>
<reference evidence="2" key="1">
    <citation type="submission" date="2020-10" db="EMBL/GenBank/DDBJ databases">
        <title>Genome Sequence of Monilinia vaccinii-corymbosi Sheds Light on Mummy Berry Disease Infection of Blueberry and Mating Type.</title>
        <authorList>
            <person name="Yow A.G."/>
            <person name="Zhang Y."/>
            <person name="Bansal K."/>
            <person name="Eacker S.M."/>
            <person name="Sullivan S."/>
            <person name="Liachko I."/>
            <person name="Cubeta M.A."/>
            <person name="Rollins J.A."/>
            <person name="Ashrafi H."/>
        </authorList>
    </citation>
    <scope>NUCLEOTIDE SEQUENCE</scope>
    <source>
        <strain evidence="2">RL-1</strain>
    </source>
</reference>
<protein>
    <submittedName>
        <fullName evidence="2">Uncharacterized protein</fullName>
    </submittedName>
</protein>
<accession>A0A8A3NZJ7</accession>
<evidence type="ECO:0000256" key="1">
    <source>
        <dbReference type="SAM" id="MobiDB-lite"/>
    </source>
</evidence>
<sequence length="197" mass="22799">MLFEDDLSRLIACAVILSVGFQQLNVTAVMAIPIRTGKSDTLSPPHRGTEARKHQSKLLNPEPGENDTHQTEDFEPNTKTFFFAFFLHKTCPIGRVSRKLPPITNHDFDTTRVPRWFQPRQFFDFQIVVMWQFSWPPKSRVEKPDWEKGEEGQVDIIVTWGYTFDLCYYIDSAYSPLALALACRPSQQRNRLSGNFK</sequence>
<gene>
    <name evidence="2" type="ORF">DSL72_003379</name>
</gene>
<evidence type="ECO:0000313" key="2">
    <source>
        <dbReference type="EMBL" id="QSZ28874.1"/>
    </source>
</evidence>
<evidence type="ECO:0000313" key="3">
    <source>
        <dbReference type="Proteomes" id="UP000672032"/>
    </source>
</evidence>
<keyword evidence="3" id="KW-1185">Reference proteome</keyword>